<evidence type="ECO:0000313" key="2">
    <source>
        <dbReference type="EMBL" id="OJH37720.1"/>
    </source>
</evidence>
<dbReference type="InterPro" id="IPR027417">
    <property type="entry name" value="P-loop_NTPase"/>
</dbReference>
<dbReference type="Proteomes" id="UP000182229">
    <property type="component" value="Unassembled WGS sequence"/>
</dbReference>
<feature type="domain" description="Endonuclease GajA/Old nuclease/RecF-like AAA" evidence="1">
    <location>
        <begin position="71"/>
        <end position="170"/>
    </location>
</feature>
<proteinExistence type="predicted"/>
<dbReference type="Pfam" id="PF13175">
    <property type="entry name" value="AAA_15"/>
    <property type="match status" value="1"/>
</dbReference>
<reference evidence="3" key="1">
    <citation type="submission" date="2016-11" db="EMBL/GenBank/DDBJ databases">
        <authorList>
            <person name="Shukria A."/>
            <person name="Stevens D.C."/>
        </authorList>
    </citation>
    <scope>NUCLEOTIDE SEQUENCE [LARGE SCALE GENOMIC DNA]</scope>
    <source>
        <strain evidence="3">Cbfe23</strain>
    </source>
</reference>
<dbReference type="InterPro" id="IPR041685">
    <property type="entry name" value="AAA_GajA/Old/RecF-like"/>
</dbReference>
<evidence type="ECO:0000259" key="1">
    <source>
        <dbReference type="Pfam" id="PF13175"/>
    </source>
</evidence>
<dbReference type="SUPFAM" id="SSF52540">
    <property type="entry name" value="P-loop containing nucleoside triphosphate hydrolases"/>
    <property type="match status" value="1"/>
</dbReference>
<reference evidence="2 3" key="2">
    <citation type="submission" date="2016-12" db="EMBL/GenBank/DDBJ databases">
        <title>Draft Genome Sequence of Cystobacter ferrugineus Strain Cbfe23.</title>
        <authorList>
            <person name="Akbar S."/>
            <person name="Dowd S.E."/>
            <person name="Stevens D.C."/>
        </authorList>
    </citation>
    <scope>NUCLEOTIDE SEQUENCE [LARGE SCALE GENOMIC DNA]</scope>
    <source>
        <strain evidence="2 3">Cbfe23</strain>
    </source>
</reference>
<protein>
    <recommendedName>
        <fullName evidence="1">Endonuclease GajA/Old nuclease/RecF-like AAA domain-containing protein</fullName>
    </recommendedName>
</protein>
<dbReference type="Gene3D" id="3.40.50.300">
    <property type="entry name" value="P-loop containing nucleotide triphosphate hydrolases"/>
    <property type="match status" value="1"/>
</dbReference>
<name>A0A1L9B675_9BACT</name>
<dbReference type="AlphaFoldDB" id="A0A1L9B675"/>
<dbReference type="STRING" id="83449.BON30_26380"/>
<sequence length="262" mass="28737">MIGEQTLSLIENVVVFPAERNGILPIWPLIPESDRLDVPLPVKDFGRFLAVAQTAAPVGTMNASQNHLALLLKKVVGGEIAYSAEAETKRLVFRSGTVEVPIHAAASLSRAVAGLSLYIERFFQPDDVLIIDELEMNAHPQAQVALTEFIAALVNAGIRVVFTTHSPYVVDHLNNLMEAARAPEARREELARKFSLGTTSSFISPEKVSVYAFQEESPEGEVTVRDVLNRQTGLIDWSTFSRVSEHITNLYGDILRASEGEA</sequence>
<gene>
    <name evidence="2" type="ORF">BON30_26380</name>
</gene>
<evidence type="ECO:0000313" key="3">
    <source>
        <dbReference type="Proteomes" id="UP000182229"/>
    </source>
</evidence>
<organism evidence="2 3">
    <name type="scientific">Cystobacter ferrugineus</name>
    <dbReference type="NCBI Taxonomy" id="83449"/>
    <lineage>
        <taxon>Bacteria</taxon>
        <taxon>Pseudomonadati</taxon>
        <taxon>Myxococcota</taxon>
        <taxon>Myxococcia</taxon>
        <taxon>Myxococcales</taxon>
        <taxon>Cystobacterineae</taxon>
        <taxon>Archangiaceae</taxon>
        <taxon>Cystobacter</taxon>
    </lineage>
</organism>
<dbReference type="EMBL" id="MPIN01000007">
    <property type="protein sequence ID" value="OJH37720.1"/>
    <property type="molecule type" value="Genomic_DNA"/>
</dbReference>
<keyword evidence="3" id="KW-1185">Reference proteome</keyword>
<comment type="caution">
    <text evidence="2">The sequence shown here is derived from an EMBL/GenBank/DDBJ whole genome shotgun (WGS) entry which is preliminary data.</text>
</comment>
<accession>A0A1L9B675</accession>